<dbReference type="Gene3D" id="3.30.2090.10">
    <property type="entry name" value="Multidrug efflux transporter AcrB TolC docking domain, DN and DC subdomains"/>
    <property type="match status" value="1"/>
</dbReference>
<feature type="transmembrane region" description="Helical" evidence="1">
    <location>
        <begin position="193"/>
        <end position="210"/>
    </location>
</feature>
<feature type="non-terminal residue" evidence="2">
    <location>
        <position position="433"/>
    </location>
</feature>
<protein>
    <recommendedName>
        <fullName evidence="3">SSD domain-containing protein</fullName>
    </recommendedName>
</protein>
<dbReference type="Pfam" id="PF00873">
    <property type="entry name" value="ACR_tran"/>
    <property type="match status" value="1"/>
</dbReference>
<dbReference type="PANTHER" id="PTHR32063">
    <property type="match status" value="1"/>
</dbReference>
<keyword evidence="1" id="KW-0812">Transmembrane</keyword>
<dbReference type="AlphaFoldDB" id="A0A0F8ZDP0"/>
<dbReference type="PANTHER" id="PTHR32063:SF0">
    <property type="entry name" value="SWARMING MOTILITY PROTEIN SWRC"/>
    <property type="match status" value="1"/>
</dbReference>
<dbReference type="Gene3D" id="1.20.1640.10">
    <property type="entry name" value="Multidrug efflux transporter AcrB transmembrane domain"/>
    <property type="match status" value="2"/>
</dbReference>
<feature type="transmembrane region" description="Helical" evidence="1">
    <location>
        <begin position="392"/>
        <end position="412"/>
    </location>
</feature>
<name>A0A0F8ZDP0_9ZZZZ</name>
<feature type="transmembrane region" description="Helical" evidence="1">
    <location>
        <begin position="317"/>
        <end position="339"/>
    </location>
</feature>
<sequence length="433" mass="47620">LSGDCGLTCLKEIADDLEEDIESIPGVLEVDVTGGLEREIKIEVEPDKLAYYQIPVTRFQTVVNSENQNTSGGAITLGDGRYQLRVPGEFSTPDEIYGLVLNVVDGNPIYLKDLAKVKDGFKDETSRSRLDGSESVNISVKKRVGENIIAIADQIEELIQQKKPAWPKGTRITKLMDQAKDIRLMVADLENNILSGLALVIVVLFFALGFRNAVLVSLAIPFSMLLSFAILYALDITLNMVVLFSLTLALGMLVDNAIVIIENIYRYMEQGVSRIQAAMQATAEVAQPVIGSTLTTLAAFFPLIFWPGIMGEFMKYLPITLVITLSSSLFVALVINPALTATFAKLKHPSKGAHEPLSADEVQKAGEKPVEIKGFLLRSYASLLAKSLKHRVAVVLISFASLILFFQFWLLAVGLEKPVEFFPDIEPHNLYVN</sequence>
<dbReference type="InterPro" id="IPR027463">
    <property type="entry name" value="AcrB_DN_DC_subdom"/>
</dbReference>
<dbReference type="SUPFAM" id="SSF82866">
    <property type="entry name" value="Multidrug efflux transporter AcrB transmembrane domain"/>
    <property type="match status" value="1"/>
</dbReference>
<evidence type="ECO:0008006" key="3">
    <source>
        <dbReference type="Google" id="ProtNLM"/>
    </source>
</evidence>
<feature type="non-terminal residue" evidence="2">
    <location>
        <position position="1"/>
    </location>
</feature>
<dbReference type="SUPFAM" id="SSF82714">
    <property type="entry name" value="Multidrug efflux transporter AcrB TolC docking domain, DN and DC subdomains"/>
    <property type="match status" value="1"/>
</dbReference>
<proteinExistence type="predicted"/>
<reference evidence="2" key="1">
    <citation type="journal article" date="2015" name="Nature">
        <title>Complex archaea that bridge the gap between prokaryotes and eukaryotes.</title>
        <authorList>
            <person name="Spang A."/>
            <person name="Saw J.H."/>
            <person name="Jorgensen S.L."/>
            <person name="Zaremba-Niedzwiedzka K."/>
            <person name="Martijn J."/>
            <person name="Lind A.E."/>
            <person name="van Eijk R."/>
            <person name="Schleper C."/>
            <person name="Guy L."/>
            <person name="Ettema T.J."/>
        </authorList>
    </citation>
    <scope>NUCLEOTIDE SEQUENCE</scope>
</reference>
<feature type="transmembrane region" description="Helical" evidence="1">
    <location>
        <begin position="240"/>
        <end position="265"/>
    </location>
</feature>
<comment type="caution">
    <text evidence="2">The sequence shown here is derived from an EMBL/GenBank/DDBJ whole genome shotgun (WGS) entry which is preliminary data.</text>
</comment>
<gene>
    <name evidence="2" type="ORF">LCGC14_2708340</name>
</gene>
<dbReference type="GO" id="GO:0005886">
    <property type="term" value="C:plasma membrane"/>
    <property type="evidence" value="ECO:0007669"/>
    <property type="project" value="TreeGrafter"/>
</dbReference>
<accession>A0A0F8ZDP0</accession>
<feature type="transmembrane region" description="Helical" evidence="1">
    <location>
        <begin position="215"/>
        <end position="234"/>
    </location>
</feature>
<organism evidence="2">
    <name type="scientific">marine sediment metagenome</name>
    <dbReference type="NCBI Taxonomy" id="412755"/>
    <lineage>
        <taxon>unclassified sequences</taxon>
        <taxon>metagenomes</taxon>
        <taxon>ecological metagenomes</taxon>
    </lineage>
</organism>
<evidence type="ECO:0000313" key="2">
    <source>
        <dbReference type="EMBL" id="KKK91897.1"/>
    </source>
</evidence>
<evidence type="ECO:0000256" key="1">
    <source>
        <dbReference type="SAM" id="Phobius"/>
    </source>
</evidence>
<dbReference type="InterPro" id="IPR001036">
    <property type="entry name" value="Acrflvin-R"/>
</dbReference>
<dbReference type="SUPFAM" id="SSF82693">
    <property type="entry name" value="Multidrug efflux transporter AcrB pore domain, PN1, PN2, PC1 and PC2 subdomains"/>
    <property type="match status" value="1"/>
</dbReference>
<dbReference type="GO" id="GO:0042910">
    <property type="term" value="F:xenobiotic transmembrane transporter activity"/>
    <property type="evidence" value="ECO:0007669"/>
    <property type="project" value="TreeGrafter"/>
</dbReference>
<dbReference type="Gene3D" id="3.30.70.1320">
    <property type="entry name" value="Multidrug efflux transporter AcrB pore domain like"/>
    <property type="match status" value="1"/>
</dbReference>
<keyword evidence="1" id="KW-1133">Transmembrane helix</keyword>
<keyword evidence="1" id="KW-0472">Membrane</keyword>
<dbReference type="PRINTS" id="PR00702">
    <property type="entry name" value="ACRIFLAVINRP"/>
</dbReference>
<feature type="transmembrane region" description="Helical" evidence="1">
    <location>
        <begin position="285"/>
        <end position="305"/>
    </location>
</feature>
<dbReference type="EMBL" id="LAZR01048451">
    <property type="protein sequence ID" value="KKK91897.1"/>
    <property type="molecule type" value="Genomic_DNA"/>
</dbReference>